<organism evidence="5 6">
    <name type="scientific">Sparassis crispa</name>
    <dbReference type="NCBI Taxonomy" id="139825"/>
    <lineage>
        <taxon>Eukaryota</taxon>
        <taxon>Fungi</taxon>
        <taxon>Dikarya</taxon>
        <taxon>Basidiomycota</taxon>
        <taxon>Agaricomycotina</taxon>
        <taxon>Agaricomycetes</taxon>
        <taxon>Polyporales</taxon>
        <taxon>Sparassidaceae</taxon>
        <taxon>Sparassis</taxon>
    </lineage>
</organism>
<accession>A0A401G7S8</accession>
<evidence type="ECO:0000256" key="1">
    <source>
        <dbReference type="ARBA" id="ARBA00022729"/>
    </source>
</evidence>
<evidence type="ECO:0000313" key="6">
    <source>
        <dbReference type="Proteomes" id="UP000287166"/>
    </source>
</evidence>
<dbReference type="InterPro" id="IPR036908">
    <property type="entry name" value="RlpA-like_sf"/>
</dbReference>
<keyword evidence="6" id="KW-1185">Reference proteome</keyword>
<evidence type="ECO:0000259" key="4">
    <source>
        <dbReference type="Pfam" id="PF03330"/>
    </source>
</evidence>
<dbReference type="STRING" id="139825.A0A401G7S8"/>
<feature type="region of interest" description="Disordered" evidence="2">
    <location>
        <begin position="45"/>
        <end position="81"/>
    </location>
</feature>
<dbReference type="PANTHER" id="PTHR31836">
    <property type="match status" value="1"/>
</dbReference>
<feature type="signal peptide" evidence="3">
    <location>
        <begin position="1"/>
        <end position="18"/>
    </location>
</feature>
<dbReference type="SUPFAM" id="SSF50685">
    <property type="entry name" value="Barwin-like endoglucanases"/>
    <property type="match status" value="1"/>
</dbReference>
<dbReference type="Proteomes" id="UP000287166">
    <property type="component" value="Unassembled WGS sequence"/>
</dbReference>
<name>A0A401G7S8_9APHY</name>
<reference evidence="5 6" key="1">
    <citation type="journal article" date="2018" name="Sci. Rep.">
        <title>Genome sequence of the cauliflower mushroom Sparassis crispa (Hanabiratake) and its association with beneficial usage.</title>
        <authorList>
            <person name="Kiyama R."/>
            <person name="Furutani Y."/>
            <person name="Kawaguchi K."/>
            <person name="Nakanishi T."/>
        </authorList>
    </citation>
    <scope>NUCLEOTIDE SEQUENCE [LARGE SCALE GENOMIC DNA]</scope>
</reference>
<proteinExistence type="predicted"/>
<feature type="domain" description="RlpA-like protein double-psi beta-barrel" evidence="4">
    <location>
        <begin position="190"/>
        <end position="283"/>
    </location>
</feature>
<feature type="compositionally biased region" description="Basic residues" evidence="2">
    <location>
        <begin position="52"/>
        <end position="61"/>
    </location>
</feature>
<protein>
    <recommendedName>
        <fullName evidence="4">RlpA-like protein double-psi beta-barrel domain-containing protein</fullName>
    </recommendedName>
</protein>
<sequence length="293" mass="29600">MFFSKSFALLALALSASALSTPHIARDLHHHRSIAQRAPIAEPAAVPIVTPPRKRSNKKRCVPNSSAAVPSSSTVPSSSAVASSSADPVVATSVAPVNVAPSPPIAYSSDPAVASSSAVDPPASSSVDPPASSSVDPPASSSVDPPASTPVYTPAPTTSPTPTSSAAAPIQTSSSSNNAGWPFASGQTYTGDATWYETGLGACGITNTDANPIVAVSELLFDTYPGYTGSDPNSNPVCNKQIAASYGGNTVTLTVTDRCVACAETSLDLSPSAFQVLAPLGSGRLTGMTWQWV</sequence>
<dbReference type="PANTHER" id="PTHR31836:SF27">
    <property type="entry name" value="RLPA-LIKE PROTEIN DOUBLE-PSI BETA-BARREL DOMAIN-CONTAINING PROTEIN"/>
    <property type="match status" value="1"/>
</dbReference>
<dbReference type="Pfam" id="PF03330">
    <property type="entry name" value="DPBB_1"/>
    <property type="match status" value="1"/>
</dbReference>
<feature type="chain" id="PRO_5019228215" description="RlpA-like protein double-psi beta-barrel domain-containing protein" evidence="3">
    <location>
        <begin position="19"/>
        <end position="293"/>
    </location>
</feature>
<feature type="compositionally biased region" description="Low complexity" evidence="2">
    <location>
        <begin position="110"/>
        <end position="176"/>
    </location>
</feature>
<dbReference type="EMBL" id="BFAD01000001">
    <property type="protein sequence ID" value="GBE78209.1"/>
    <property type="molecule type" value="Genomic_DNA"/>
</dbReference>
<dbReference type="GeneID" id="38775126"/>
<dbReference type="InterPro" id="IPR051477">
    <property type="entry name" value="Expansin_CellWall"/>
</dbReference>
<evidence type="ECO:0000313" key="5">
    <source>
        <dbReference type="EMBL" id="GBE78209.1"/>
    </source>
</evidence>
<dbReference type="Gene3D" id="2.40.40.10">
    <property type="entry name" value="RlpA-like domain"/>
    <property type="match status" value="1"/>
</dbReference>
<evidence type="ECO:0000256" key="2">
    <source>
        <dbReference type="SAM" id="MobiDB-lite"/>
    </source>
</evidence>
<dbReference type="CDD" id="cd22191">
    <property type="entry name" value="DPBB_RlpA_EXP_N-like"/>
    <property type="match status" value="1"/>
</dbReference>
<dbReference type="InterPro" id="IPR009009">
    <property type="entry name" value="RlpA-like_DPBB"/>
</dbReference>
<dbReference type="OrthoDB" id="623670at2759"/>
<dbReference type="AlphaFoldDB" id="A0A401G7S8"/>
<evidence type="ECO:0000256" key="3">
    <source>
        <dbReference type="SAM" id="SignalP"/>
    </source>
</evidence>
<gene>
    <name evidence="5" type="ORF">SCP_0110920</name>
</gene>
<dbReference type="InParanoid" id="A0A401G7S8"/>
<feature type="region of interest" description="Disordered" evidence="2">
    <location>
        <begin position="110"/>
        <end position="181"/>
    </location>
</feature>
<dbReference type="RefSeq" id="XP_027609122.1">
    <property type="nucleotide sequence ID" value="XM_027753321.1"/>
</dbReference>
<comment type="caution">
    <text evidence="5">The sequence shown here is derived from an EMBL/GenBank/DDBJ whole genome shotgun (WGS) entry which is preliminary data.</text>
</comment>
<keyword evidence="1 3" id="KW-0732">Signal</keyword>
<feature type="compositionally biased region" description="Low complexity" evidence="2">
    <location>
        <begin position="65"/>
        <end position="81"/>
    </location>
</feature>